<evidence type="ECO:0000256" key="4">
    <source>
        <dbReference type="ARBA" id="ARBA00023136"/>
    </source>
</evidence>
<dbReference type="InterPro" id="IPR013525">
    <property type="entry name" value="ABC2_TM"/>
</dbReference>
<proteinExistence type="predicted"/>
<keyword evidence="2 6" id="KW-0812">Transmembrane</keyword>
<comment type="caution">
    <text evidence="8">The sequence shown here is derived from an EMBL/GenBank/DDBJ whole genome shotgun (WGS) entry which is preliminary data.</text>
</comment>
<dbReference type="AlphaFoldDB" id="A0A2S3ZFY9"/>
<feature type="transmembrane region" description="Helical" evidence="6">
    <location>
        <begin position="345"/>
        <end position="366"/>
    </location>
</feature>
<feature type="transmembrane region" description="Helical" evidence="6">
    <location>
        <begin position="165"/>
        <end position="189"/>
    </location>
</feature>
<protein>
    <submittedName>
        <fullName evidence="8">Sodium ABC transporter permease</fullName>
    </submittedName>
</protein>
<evidence type="ECO:0000259" key="7">
    <source>
        <dbReference type="Pfam" id="PF12698"/>
    </source>
</evidence>
<reference evidence="8 9" key="1">
    <citation type="submission" date="2018-01" db="EMBL/GenBank/DDBJ databases">
        <title>Cryobacterium sp. nov., from glaciers in China.</title>
        <authorList>
            <person name="Liu Q."/>
            <person name="Xin Y.-H."/>
        </authorList>
    </citation>
    <scope>NUCLEOTIDE SEQUENCE [LARGE SCALE GENOMIC DNA]</scope>
    <source>
        <strain evidence="8 9">TMB1-8</strain>
    </source>
</reference>
<dbReference type="Proteomes" id="UP000237104">
    <property type="component" value="Unassembled WGS sequence"/>
</dbReference>
<comment type="subcellular location">
    <subcellularLocation>
        <location evidence="1">Membrane</location>
        <topology evidence="1">Multi-pass membrane protein</topology>
    </subcellularLocation>
</comment>
<feature type="transmembrane region" description="Helical" evidence="6">
    <location>
        <begin position="256"/>
        <end position="279"/>
    </location>
</feature>
<keyword evidence="4 6" id="KW-0472">Membrane</keyword>
<dbReference type="Pfam" id="PF12698">
    <property type="entry name" value="ABC2_membrane_3"/>
    <property type="match status" value="1"/>
</dbReference>
<dbReference type="RefSeq" id="WP_103430763.1">
    <property type="nucleotide sequence ID" value="NZ_PPXF01000037.1"/>
</dbReference>
<feature type="domain" description="ABC-2 type transporter transmembrane" evidence="7">
    <location>
        <begin position="51"/>
        <end position="362"/>
    </location>
</feature>
<evidence type="ECO:0000313" key="8">
    <source>
        <dbReference type="EMBL" id="POH66300.1"/>
    </source>
</evidence>
<gene>
    <name evidence="8" type="ORF">C3B59_07640</name>
</gene>
<evidence type="ECO:0000256" key="6">
    <source>
        <dbReference type="SAM" id="Phobius"/>
    </source>
</evidence>
<dbReference type="OrthoDB" id="3268959at2"/>
<evidence type="ECO:0000313" key="9">
    <source>
        <dbReference type="Proteomes" id="UP000237104"/>
    </source>
</evidence>
<dbReference type="GO" id="GO:0016020">
    <property type="term" value="C:membrane"/>
    <property type="evidence" value="ECO:0007669"/>
    <property type="project" value="UniProtKB-SubCell"/>
</dbReference>
<name>A0A2S3ZFY9_9MICO</name>
<keyword evidence="3 6" id="KW-1133">Transmembrane helix</keyword>
<accession>A0A2S3ZFY9</accession>
<feature type="region of interest" description="Disordered" evidence="5">
    <location>
        <begin position="1"/>
        <end position="26"/>
    </location>
</feature>
<dbReference type="GO" id="GO:0140359">
    <property type="term" value="F:ABC-type transporter activity"/>
    <property type="evidence" value="ECO:0007669"/>
    <property type="project" value="InterPro"/>
</dbReference>
<feature type="transmembrane region" description="Helical" evidence="6">
    <location>
        <begin position="52"/>
        <end position="74"/>
    </location>
</feature>
<evidence type="ECO:0000256" key="1">
    <source>
        <dbReference type="ARBA" id="ARBA00004141"/>
    </source>
</evidence>
<organism evidence="8 9">
    <name type="scientific">Cryobacterium zongtaii</name>
    <dbReference type="NCBI Taxonomy" id="1259217"/>
    <lineage>
        <taxon>Bacteria</taxon>
        <taxon>Bacillati</taxon>
        <taxon>Actinomycetota</taxon>
        <taxon>Actinomycetes</taxon>
        <taxon>Micrococcales</taxon>
        <taxon>Microbacteriaceae</taxon>
        <taxon>Cryobacterium</taxon>
    </lineage>
</organism>
<evidence type="ECO:0000256" key="3">
    <source>
        <dbReference type="ARBA" id="ARBA00022989"/>
    </source>
</evidence>
<evidence type="ECO:0000256" key="2">
    <source>
        <dbReference type="ARBA" id="ARBA00022692"/>
    </source>
</evidence>
<evidence type="ECO:0000256" key="5">
    <source>
        <dbReference type="SAM" id="MobiDB-lite"/>
    </source>
</evidence>
<dbReference type="EMBL" id="PPXF01000037">
    <property type="protein sequence ID" value="POH66300.1"/>
    <property type="molecule type" value="Genomic_DNA"/>
</dbReference>
<feature type="transmembrane region" description="Helical" evidence="6">
    <location>
        <begin position="226"/>
        <end position="244"/>
    </location>
</feature>
<sequence>MSTDTEPGIGTGTGTEPRQSAAARTTPPAPNFWASVWLVATREIVSRLRSKAFLISTGILLLIAVGSVVAGGIMSANPSTTSVAVVGSAGSVVSEADGLTMVSADGVAEAEALVRDGTVEAAVVPDDSLLGVSVIALDSPPSAVMNALSVAPAVELLDPAEQGGFLVYIVALGFGLVFFMSALTFGSTIAQSVVEEKQTRVVEILMSAIPVRALLAGKVVGNSIMALGQIVAIALLVGIGMAVTGQRVLLADLGPAIGWFAVFFAFGFVMIAALFAATASMVSRQEDVGSTTAPVTYLVMIPYFLVIFFNDNPLVMAIMSYVPFSAPVGMPVRIFLGSAEWWEPVLALIILAVTTAGVIILGSRIYRNSLLRMGGRVTIKQALRG</sequence>